<dbReference type="SMART" id="SM00248">
    <property type="entry name" value="ANK"/>
    <property type="match status" value="3"/>
</dbReference>
<accession>A0AAV8XU02</accession>
<feature type="repeat" description="ANK" evidence="3">
    <location>
        <begin position="10"/>
        <end position="42"/>
    </location>
</feature>
<gene>
    <name evidence="4" type="ORF">NQ314_010040</name>
</gene>
<name>A0AAV8XU02_9CUCU</name>
<reference evidence="4" key="1">
    <citation type="journal article" date="2023" name="Insect Mol. Biol.">
        <title>Genome sequencing provides insights into the evolution of gene families encoding plant cell wall-degrading enzymes in longhorned beetles.</title>
        <authorList>
            <person name="Shin N.R."/>
            <person name="Okamura Y."/>
            <person name="Kirsch R."/>
            <person name="Pauchet Y."/>
        </authorList>
    </citation>
    <scope>NUCLEOTIDE SEQUENCE</scope>
    <source>
        <strain evidence="4">RBIC_L_NR</strain>
    </source>
</reference>
<dbReference type="InterPro" id="IPR036770">
    <property type="entry name" value="Ankyrin_rpt-contain_sf"/>
</dbReference>
<keyword evidence="5" id="KW-1185">Reference proteome</keyword>
<keyword evidence="2 3" id="KW-0040">ANK repeat</keyword>
<keyword evidence="1" id="KW-0677">Repeat</keyword>
<dbReference type="PROSITE" id="PS50297">
    <property type="entry name" value="ANK_REP_REGION"/>
    <property type="match status" value="1"/>
</dbReference>
<feature type="repeat" description="ANK" evidence="3">
    <location>
        <begin position="43"/>
        <end position="75"/>
    </location>
</feature>
<evidence type="ECO:0008006" key="6">
    <source>
        <dbReference type="Google" id="ProtNLM"/>
    </source>
</evidence>
<evidence type="ECO:0000256" key="3">
    <source>
        <dbReference type="PROSITE-ProRule" id="PRU00023"/>
    </source>
</evidence>
<evidence type="ECO:0000256" key="1">
    <source>
        <dbReference type="ARBA" id="ARBA00022737"/>
    </source>
</evidence>
<evidence type="ECO:0000313" key="4">
    <source>
        <dbReference type="EMBL" id="KAJ8942584.1"/>
    </source>
</evidence>
<evidence type="ECO:0000313" key="5">
    <source>
        <dbReference type="Proteomes" id="UP001162156"/>
    </source>
</evidence>
<dbReference type="Gene3D" id="1.25.40.20">
    <property type="entry name" value="Ankyrin repeat-containing domain"/>
    <property type="match status" value="1"/>
</dbReference>
<dbReference type="InterPro" id="IPR002110">
    <property type="entry name" value="Ankyrin_rpt"/>
</dbReference>
<organism evidence="4 5">
    <name type="scientific">Rhamnusium bicolor</name>
    <dbReference type="NCBI Taxonomy" id="1586634"/>
    <lineage>
        <taxon>Eukaryota</taxon>
        <taxon>Metazoa</taxon>
        <taxon>Ecdysozoa</taxon>
        <taxon>Arthropoda</taxon>
        <taxon>Hexapoda</taxon>
        <taxon>Insecta</taxon>
        <taxon>Pterygota</taxon>
        <taxon>Neoptera</taxon>
        <taxon>Endopterygota</taxon>
        <taxon>Coleoptera</taxon>
        <taxon>Polyphaga</taxon>
        <taxon>Cucujiformia</taxon>
        <taxon>Chrysomeloidea</taxon>
        <taxon>Cerambycidae</taxon>
        <taxon>Lepturinae</taxon>
        <taxon>Rhagiini</taxon>
        <taxon>Rhamnusium</taxon>
    </lineage>
</organism>
<comment type="caution">
    <text evidence="4">The sequence shown here is derived from an EMBL/GenBank/DDBJ whole genome shotgun (WGS) entry which is preliminary data.</text>
</comment>
<dbReference type="Pfam" id="PF12796">
    <property type="entry name" value="Ank_2"/>
    <property type="match status" value="1"/>
</dbReference>
<dbReference type="PANTHER" id="PTHR23206:SF8">
    <property type="entry name" value="ANKYRIN REPEAT AND KH DOMAIN-CONTAINING 1"/>
    <property type="match status" value="1"/>
</dbReference>
<dbReference type="AlphaFoldDB" id="A0AAV8XU02"/>
<protein>
    <recommendedName>
        <fullName evidence="6">Ankyrin repeat protein</fullName>
    </recommendedName>
</protein>
<proteinExistence type="predicted"/>
<dbReference type="PANTHER" id="PTHR23206">
    <property type="entry name" value="MASK PROTEIN"/>
    <property type="match status" value="1"/>
</dbReference>
<dbReference type="EMBL" id="JANEYF010002751">
    <property type="protein sequence ID" value="KAJ8942584.1"/>
    <property type="molecule type" value="Genomic_DNA"/>
</dbReference>
<dbReference type="SUPFAM" id="SSF48403">
    <property type="entry name" value="Ankyrin repeat"/>
    <property type="match status" value="1"/>
</dbReference>
<dbReference type="InterPro" id="IPR051631">
    <property type="entry name" value="Ankyrin-KH/SAM_domain"/>
</dbReference>
<dbReference type="PROSITE" id="PS50088">
    <property type="entry name" value="ANK_REPEAT"/>
    <property type="match status" value="2"/>
</dbReference>
<dbReference type="Pfam" id="PF00023">
    <property type="entry name" value="Ank"/>
    <property type="match status" value="1"/>
</dbReference>
<evidence type="ECO:0000256" key="2">
    <source>
        <dbReference type="ARBA" id="ARBA00023043"/>
    </source>
</evidence>
<sequence length="122" mass="13682">MGQQRTQNKEGDTSLILANVKGFREIVELLIQNKANIEHENNARDTALTLAAKKGFDEVVELLLVKNANTEHKNRKIKTAFMLAASNGLSEVVKLLLRNIGTELRNKTGDIWHLAHYKGNFS</sequence>
<dbReference type="Proteomes" id="UP001162156">
    <property type="component" value="Unassembled WGS sequence"/>
</dbReference>